<proteinExistence type="inferred from homology"/>
<sequence>MIPIDLIQKTAETLMDKAAIEIPEDYLEGLKAAAETEDGDLSSFVLQAMLENYTAAKEDRRAMCGDTGVPRWFVKMGNEARVEGGMCALETALRRATANATTGVPLRPNRVHPLWRTDHNNNVGIGAPEIEYGFEPAGDWIDLITVHKGGLFGTDYRMLFPSDGIEGIKRFYLDTLVAFGKRGLACQPAIIGIGLGGSKDTCMVLGKRAATLRTVGSRNSDPKIAALEDEFKELGNSIGMGAMGFVGKNMVIDCNIEVGYCHTGGMQMSVHAFCLSSRRAVARLWPDGRVEYRTDPDWFTDYQRRETVDWQPDLQEADHETA</sequence>
<evidence type="ECO:0000256" key="4">
    <source>
        <dbReference type="ARBA" id="ARBA00023004"/>
    </source>
</evidence>
<evidence type="ECO:0000313" key="9">
    <source>
        <dbReference type="Proteomes" id="UP000322545"/>
    </source>
</evidence>
<dbReference type="GO" id="GO:0051539">
    <property type="term" value="F:4 iron, 4 sulfur cluster binding"/>
    <property type="evidence" value="ECO:0007669"/>
    <property type="project" value="UniProtKB-KW"/>
</dbReference>
<dbReference type="PANTHER" id="PTHR30389:SF17">
    <property type="entry name" value="L(+)-TARTRATE DEHYDRATASE SUBUNIT ALPHA-RELATED"/>
    <property type="match status" value="1"/>
</dbReference>
<dbReference type="PANTHER" id="PTHR30389">
    <property type="entry name" value="FUMARATE HYDRATASE-RELATED"/>
    <property type="match status" value="1"/>
</dbReference>
<keyword evidence="9" id="KW-1185">Reference proteome</keyword>
<evidence type="ECO:0000256" key="6">
    <source>
        <dbReference type="ARBA" id="ARBA00023239"/>
    </source>
</evidence>
<dbReference type="Proteomes" id="UP000322545">
    <property type="component" value="Unassembled WGS sequence"/>
</dbReference>
<dbReference type="GO" id="GO:0046872">
    <property type="term" value="F:metal ion binding"/>
    <property type="evidence" value="ECO:0007669"/>
    <property type="project" value="UniProtKB-KW"/>
</dbReference>
<evidence type="ECO:0000256" key="1">
    <source>
        <dbReference type="ARBA" id="ARBA00008876"/>
    </source>
</evidence>
<evidence type="ECO:0000259" key="7">
    <source>
        <dbReference type="Pfam" id="PF05681"/>
    </source>
</evidence>
<comment type="similarity">
    <text evidence="1">Belongs to the class-I fumarase family.</text>
</comment>
<dbReference type="InterPro" id="IPR051208">
    <property type="entry name" value="Class-I_Fumarase/Tartrate_DH"/>
</dbReference>
<dbReference type="EMBL" id="FRCB01000003">
    <property type="protein sequence ID" value="SHL86466.1"/>
    <property type="molecule type" value="Genomic_DNA"/>
</dbReference>
<dbReference type="AlphaFoldDB" id="A0A1M7E461"/>
<evidence type="ECO:0000256" key="3">
    <source>
        <dbReference type="ARBA" id="ARBA00022723"/>
    </source>
</evidence>
<dbReference type="NCBIfam" id="TIGR00722">
    <property type="entry name" value="ttdA_fumA_fumB"/>
    <property type="match status" value="1"/>
</dbReference>
<name>A0A1M7E461_9RHOB</name>
<evidence type="ECO:0000313" key="8">
    <source>
        <dbReference type="EMBL" id="SHL86466.1"/>
    </source>
</evidence>
<keyword evidence="3" id="KW-0479">Metal-binding</keyword>
<dbReference type="Pfam" id="PF05681">
    <property type="entry name" value="Fumerase"/>
    <property type="match status" value="1"/>
</dbReference>
<gene>
    <name evidence="8" type="ORF">SAMN05443432_103189</name>
</gene>
<keyword evidence="6" id="KW-0456">Lyase</keyword>
<feature type="domain" description="Fe-S hydro-lyase tartrate dehydratase alpha-type catalytic" evidence="7">
    <location>
        <begin position="9"/>
        <end position="282"/>
    </location>
</feature>
<reference evidence="8 9" key="1">
    <citation type="submission" date="2016-11" db="EMBL/GenBank/DDBJ databases">
        <authorList>
            <person name="Varghese N."/>
            <person name="Submissions S."/>
        </authorList>
    </citation>
    <scope>NUCLEOTIDE SEQUENCE [LARGE SCALE GENOMIC DNA]</scope>
    <source>
        <strain evidence="8 9">DSM 28249</strain>
    </source>
</reference>
<dbReference type="GO" id="GO:0016829">
    <property type="term" value="F:lyase activity"/>
    <property type="evidence" value="ECO:0007669"/>
    <property type="project" value="UniProtKB-KW"/>
</dbReference>
<accession>A0A1M7E461</accession>
<keyword evidence="5" id="KW-0411">Iron-sulfur</keyword>
<evidence type="ECO:0000256" key="5">
    <source>
        <dbReference type="ARBA" id="ARBA00023014"/>
    </source>
</evidence>
<organism evidence="8 9">
    <name type="scientific">Roseovarius litoreus</name>
    <dbReference type="NCBI Taxonomy" id="1155722"/>
    <lineage>
        <taxon>Bacteria</taxon>
        <taxon>Pseudomonadati</taxon>
        <taxon>Pseudomonadota</taxon>
        <taxon>Alphaproteobacteria</taxon>
        <taxon>Rhodobacterales</taxon>
        <taxon>Roseobacteraceae</taxon>
        <taxon>Roseovarius</taxon>
    </lineage>
</organism>
<dbReference type="RefSeq" id="WP_149778986.1">
    <property type="nucleotide sequence ID" value="NZ_FRCB01000003.1"/>
</dbReference>
<keyword evidence="4" id="KW-0408">Iron</keyword>
<dbReference type="InterPro" id="IPR004646">
    <property type="entry name" value="Fe-S_hydro-lyase_TtdA-typ_cat"/>
</dbReference>
<evidence type="ECO:0000256" key="2">
    <source>
        <dbReference type="ARBA" id="ARBA00022485"/>
    </source>
</evidence>
<protein>
    <submittedName>
        <fullName evidence="8">L(+)-tartrate dehydratase alpha subunit</fullName>
    </submittedName>
</protein>
<keyword evidence="2" id="KW-0004">4Fe-4S</keyword>